<name>A0ABR1J6F1_9AGAR</name>
<feature type="region of interest" description="Disordered" evidence="2">
    <location>
        <begin position="46"/>
        <end position="99"/>
    </location>
</feature>
<evidence type="ECO:0000313" key="3">
    <source>
        <dbReference type="EMBL" id="KAK7451716.1"/>
    </source>
</evidence>
<feature type="coiled-coil region" evidence="1">
    <location>
        <begin position="209"/>
        <end position="243"/>
    </location>
</feature>
<feature type="region of interest" description="Disordered" evidence="2">
    <location>
        <begin position="1"/>
        <end position="32"/>
    </location>
</feature>
<keyword evidence="1" id="KW-0175">Coiled coil</keyword>
<reference evidence="3 4" key="1">
    <citation type="submission" date="2024-01" db="EMBL/GenBank/DDBJ databases">
        <title>A draft genome for the cacao thread blight pathogen Marasmiellus scandens.</title>
        <authorList>
            <person name="Baruah I.K."/>
            <person name="Leung J."/>
            <person name="Bukari Y."/>
            <person name="Amoako-Attah I."/>
            <person name="Meinhardt L.W."/>
            <person name="Bailey B.A."/>
            <person name="Cohen S.P."/>
        </authorList>
    </citation>
    <scope>NUCLEOTIDE SEQUENCE [LARGE SCALE GENOMIC DNA]</scope>
    <source>
        <strain evidence="3 4">GH-19</strain>
    </source>
</reference>
<feature type="compositionally biased region" description="Polar residues" evidence="2">
    <location>
        <begin position="114"/>
        <end position="150"/>
    </location>
</feature>
<evidence type="ECO:0000313" key="4">
    <source>
        <dbReference type="Proteomes" id="UP001498398"/>
    </source>
</evidence>
<evidence type="ECO:0000256" key="1">
    <source>
        <dbReference type="SAM" id="Coils"/>
    </source>
</evidence>
<keyword evidence="4" id="KW-1185">Reference proteome</keyword>
<dbReference type="EMBL" id="JBANRG010000030">
    <property type="protein sequence ID" value="KAK7451716.1"/>
    <property type="molecule type" value="Genomic_DNA"/>
</dbReference>
<dbReference type="Proteomes" id="UP001498398">
    <property type="component" value="Unassembled WGS sequence"/>
</dbReference>
<evidence type="ECO:0000256" key="2">
    <source>
        <dbReference type="SAM" id="MobiDB-lite"/>
    </source>
</evidence>
<accession>A0ABR1J6F1</accession>
<protein>
    <submittedName>
        <fullName evidence="3">Uncharacterized protein</fullName>
    </submittedName>
</protein>
<sequence>MSVGQTTGKDFVDHSNESKDSPGGIDHHPFSGFTFNFGPNNSPFVKNAQDWVSDSQSSSTSFKLERTPGESQQPNGSFSFGNSSKIKTSTSASSSSSEGSLFSFIFKRGASEKPTVNSGPTSKTSGSFATSDFSSPSLEEVKLSNTSHITPPQAETFPADPLTLPMHTKPSHHAADSPLHTKQSPKTSLPPKIFSFPNDNTPLSDAELLARERQKVFELQKQLNAVKLQLTGLEMDLTRKEKENMELRGMMSEFVKMKATVKELLGQAKKFKEISASVERDKREMQERFEQKLAQAQEELAQSRRDRSILEEKLARSEENVVELEGGIEELEDVIEDCGDTIMVKDRELEKVKAEKMALEDGFVKKVLEAAREVERMNTSGNTGGS</sequence>
<feature type="compositionally biased region" description="Low complexity" evidence="2">
    <location>
        <begin position="83"/>
        <end position="99"/>
    </location>
</feature>
<gene>
    <name evidence="3" type="ORF">VKT23_012395</name>
</gene>
<feature type="region of interest" description="Disordered" evidence="2">
    <location>
        <begin position="111"/>
        <end position="198"/>
    </location>
</feature>
<comment type="caution">
    <text evidence="3">The sequence shown here is derived from an EMBL/GenBank/DDBJ whole genome shotgun (WGS) entry which is preliminary data.</text>
</comment>
<feature type="coiled-coil region" evidence="1">
    <location>
        <begin position="268"/>
        <end position="334"/>
    </location>
</feature>
<feature type="compositionally biased region" description="Polar residues" evidence="2">
    <location>
        <begin position="69"/>
        <end position="82"/>
    </location>
</feature>
<feature type="compositionally biased region" description="Basic and acidic residues" evidence="2">
    <location>
        <begin position="10"/>
        <end position="29"/>
    </location>
</feature>
<proteinExistence type="predicted"/>
<organism evidence="3 4">
    <name type="scientific">Marasmiellus scandens</name>
    <dbReference type="NCBI Taxonomy" id="2682957"/>
    <lineage>
        <taxon>Eukaryota</taxon>
        <taxon>Fungi</taxon>
        <taxon>Dikarya</taxon>
        <taxon>Basidiomycota</taxon>
        <taxon>Agaricomycotina</taxon>
        <taxon>Agaricomycetes</taxon>
        <taxon>Agaricomycetidae</taxon>
        <taxon>Agaricales</taxon>
        <taxon>Marasmiineae</taxon>
        <taxon>Omphalotaceae</taxon>
        <taxon>Marasmiellus</taxon>
    </lineage>
</organism>